<name>A0A9N9D5R6_9GLOM</name>
<accession>A0A9N9D5R6</accession>
<proteinExistence type="predicted"/>
<dbReference type="AlphaFoldDB" id="A0A9N9D5R6"/>
<dbReference type="InterPro" id="IPR012337">
    <property type="entry name" value="RNaseH-like_sf"/>
</dbReference>
<dbReference type="OrthoDB" id="2381924at2759"/>
<dbReference type="Pfam" id="PF05699">
    <property type="entry name" value="Dimer_Tnp_hAT"/>
    <property type="match status" value="1"/>
</dbReference>
<dbReference type="Proteomes" id="UP000789759">
    <property type="component" value="Unassembled WGS sequence"/>
</dbReference>
<dbReference type="GO" id="GO:0046983">
    <property type="term" value="F:protein dimerization activity"/>
    <property type="evidence" value="ECO:0007669"/>
    <property type="project" value="InterPro"/>
</dbReference>
<evidence type="ECO:0000313" key="2">
    <source>
        <dbReference type="EMBL" id="CAG8623434.1"/>
    </source>
</evidence>
<evidence type="ECO:0000313" key="3">
    <source>
        <dbReference type="Proteomes" id="UP000789759"/>
    </source>
</evidence>
<feature type="domain" description="HAT C-terminal dimerisation" evidence="1">
    <location>
        <begin position="1"/>
        <end position="40"/>
    </location>
</feature>
<evidence type="ECO:0000259" key="1">
    <source>
        <dbReference type="Pfam" id="PF05699"/>
    </source>
</evidence>
<dbReference type="EMBL" id="CAJVQA010005569">
    <property type="protein sequence ID" value="CAG8623434.1"/>
    <property type="molecule type" value="Genomic_DNA"/>
</dbReference>
<sequence>MAHDYLGIKPSSVSSERAFSKAGFTITNDRASISEKTVSKSQNEFSPLGDLP</sequence>
<comment type="caution">
    <text evidence="2">The sequence shown here is derived from an EMBL/GenBank/DDBJ whole genome shotgun (WGS) entry which is preliminary data.</text>
</comment>
<gene>
    <name evidence="2" type="ORF">CPELLU_LOCUS8038</name>
</gene>
<reference evidence="2" key="1">
    <citation type="submission" date="2021-06" db="EMBL/GenBank/DDBJ databases">
        <authorList>
            <person name="Kallberg Y."/>
            <person name="Tangrot J."/>
            <person name="Rosling A."/>
        </authorList>
    </citation>
    <scope>NUCLEOTIDE SEQUENCE</scope>
    <source>
        <strain evidence="2">FL966</strain>
    </source>
</reference>
<dbReference type="SUPFAM" id="SSF53098">
    <property type="entry name" value="Ribonuclease H-like"/>
    <property type="match status" value="1"/>
</dbReference>
<dbReference type="InterPro" id="IPR008906">
    <property type="entry name" value="HATC_C_dom"/>
</dbReference>
<keyword evidence="3" id="KW-1185">Reference proteome</keyword>
<protein>
    <submittedName>
        <fullName evidence="2">5962_t:CDS:1</fullName>
    </submittedName>
</protein>
<organism evidence="2 3">
    <name type="scientific">Cetraspora pellucida</name>
    <dbReference type="NCBI Taxonomy" id="1433469"/>
    <lineage>
        <taxon>Eukaryota</taxon>
        <taxon>Fungi</taxon>
        <taxon>Fungi incertae sedis</taxon>
        <taxon>Mucoromycota</taxon>
        <taxon>Glomeromycotina</taxon>
        <taxon>Glomeromycetes</taxon>
        <taxon>Diversisporales</taxon>
        <taxon>Gigasporaceae</taxon>
        <taxon>Cetraspora</taxon>
    </lineage>
</organism>